<evidence type="ECO:0000259" key="2">
    <source>
        <dbReference type="Pfam" id="PF08341"/>
    </source>
</evidence>
<evidence type="ECO:0000313" key="3">
    <source>
        <dbReference type="EMBL" id="AJG98458.1"/>
    </source>
</evidence>
<evidence type="ECO:0000313" key="5">
    <source>
        <dbReference type="Proteomes" id="UP000031866"/>
    </source>
</evidence>
<dbReference type="Gene3D" id="1.10.150.480">
    <property type="match status" value="1"/>
</dbReference>
<name>A0A0B5QNN5_CLOBE</name>
<sequence>MYEDKCIGGIQMKLKKYIKVLSYFIIFNVLMSLAFVGADANTVKITTDKEPLYTVEYDGYDLTARRIRVAGSNNVAYCLEINEKYPSGQNFSSNSNLSESVRNVIAAGYPNRSVAELNLDNENEAYFATQIAIWSSMEGYDVNKIKGNNSKIVDAIKSIYNDGVNGKYSSKIRSKVYKTSDESIQEIIVVYTDDLVSEEKGESIQTEYAPQEG</sequence>
<dbReference type="Proteomes" id="UP001194098">
    <property type="component" value="Unassembled WGS sequence"/>
</dbReference>
<dbReference type="EMBL" id="CP010086">
    <property type="protein sequence ID" value="AJG98458.1"/>
    <property type="molecule type" value="Genomic_DNA"/>
</dbReference>
<evidence type="ECO:0000313" key="4">
    <source>
        <dbReference type="EMBL" id="MBC2474299.1"/>
    </source>
</evidence>
<reference evidence="3" key="2">
    <citation type="submission" date="2016-02" db="EMBL/GenBank/DDBJ databases">
        <title>Genome sequence of Clostridium beijerinckii strain 59B.</title>
        <authorList>
            <person name="Little G.T."/>
            <person name="Minton N.P."/>
        </authorList>
    </citation>
    <scope>NUCLEOTIDE SEQUENCE</scope>
    <source>
        <strain evidence="3">NCIMB 14988</strain>
    </source>
</reference>
<protein>
    <submittedName>
        <fullName evidence="4">Cys-Gln thioester bond-forming surface protein</fullName>
    </submittedName>
    <submittedName>
        <fullName evidence="3">TQXA domain-containing protein</fullName>
    </submittedName>
</protein>
<evidence type="ECO:0000256" key="1">
    <source>
        <dbReference type="SAM" id="Phobius"/>
    </source>
</evidence>
<organism evidence="3 5">
    <name type="scientific">Clostridium beijerinckii</name>
    <name type="common">Clostridium MP</name>
    <dbReference type="NCBI Taxonomy" id="1520"/>
    <lineage>
        <taxon>Bacteria</taxon>
        <taxon>Bacillati</taxon>
        <taxon>Bacillota</taxon>
        <taxon>Clostridia</taxon>
        <taxon>Eubacteriales</taxon>
        <taxon>Clostridiaceae</taxon>
        <taxon>Clostridium</taxon>
    </lineage>
</organism>
<keyword evidence="1" id="KW-0812">Transmembrane</keyword>
<feature type="domain" description="Thioester" evidence="2">
    <location>
        <begin position="75"/>
        <end position="162"/>
    </location>
</feature>
<dbReference type="STRING" id="1520.LF65_01857"/>
<dbReference type="OrthoDB" id="1902861at2"/>
<keyword evidence="1" id="KW-0472">Membrane</keyword>
<accession>A0A0B5QNN5</accession>
<dbReference type="InterPro" id="IPR023849">
    <property type="entry name" value="TQXA_dom"/>
</dbReference>
<reference evidence="4" key="4">
    <citation type="journal article" date="2022" name="Nat. Biotechnol.">
        <title>Carbon-negative production of acetone and isopropanol by gas fermentation at industrial pilot scale.</title>
        <authorList>
            <person name="Liew F.E."/>
            <person name="Nogle R."/>
            <person name="Abdalla T."/>
            <person name="Rasor B.J."/>
            <person name="Canter C."/>
            <person name="Jensen R.O."/>
            <person name="Wang L."/>
            <person name="Strutz J."/>
            <person name="Chirania P."/>
            <person name="De Tissera S."/>
            <person name="Mueller A.P."/>
            <person name="Ruan Z."/>
            <person name="Gao A."/>
            <person name="Tran L."/>
            <person name="Engle N.L."/>
            <person name="Bromley J.C."/>
            <person name="Daniell J."/>
            <person name="Conrado R."/>
            <person name="Tschaplinski T.J."/>
            <person name="Giannone R.J."/>
            <person name="Hettich R.L."/>
            <person name="Karim A.S."/>
            <person name="Simpson S.D."/>
            <person name="Brown S.D."/>
            <person name="Leang C."/>
            <person name="Jewett M.C."/>
            <person name="Kopke M."/>
        </authorList>
    </citation>
    <scope>NUCLEOTIDE SEQUENCE</scope>
    <source>
        <strain evidence="4">DJ015</strain>
    </source>
</reference>
<dbReference type="InterPro" id="IPR013552">
    <property type="entry name" value="Thioester_dom"/>
</dbReference>
<dbReference type="KEGG" id="cbei:LF65_01857"/>
<dbReference type="EMBL" id="JABAGV010000011">
    <property type="protein sequence ID" value="MBC2474299.1"/>
    <property type="molecule type" value="Genomic_DNA"/>
</dbReference>
<reference evidence="5" key="1">
    <citation type="submission" date="2014-12" db="EMBL/GenBank/DDBJ databases">
        <title>Genome sequence of Clostridium beijerinckii strain 59B.</title>
        <authorList>
            <person name="Little G.T."/>
            <person name="Minton N.P."/>
        </authorList>
    </citation>
    <scope>NUCLEOTIDE SEQUENCE [LARGE SCALE GENOMIC DNA]</scope>
    <source>
        <strain evidence="5">59B</strain>
    </source>
</reference>
<dbReference type="Proteomes" id="UP000031866">
    <property type="component" value="Chromosome"/>
</dbReference>
<dbReference type="NCBIfam" id="TIGR03934">
    <property type="entry name" value="TQXA_dom"/>
    <property type="match status" value="1"/>
</dbReference>
<dbReference type="Pfam" id="PF08341">
    <property type="entry name" value="TED"/>
    <property type="match status" value="1"/>
</dbReference>
<reference evidence="4" key="3">
    <citation type="submission" date="2020-04" db="EMBL/GenBank/DDBJ databases">
        <authorList>
            <person name="Brown S."/>
        </authorList>
    </citation>
    <scope>NUCLEOTIDE SEQUENCE</scope>
    <source>
        <strain evidence="4">DJ015</strain>
    </source>
</reference>
<dbReference type="AlphaFoldDB" id="A0A0B5QNN5"/>
<gene>
    <name evidence="4" type="ORF">HGI39_06155</name>
    <name evidence="3" type="ORF">LF65_01857</name>
</gene>
<feature type="transmembrane region" description="Helical" evidence="1">
    <location>
        <begin position="20"/>
        <end position="38"/>
    </location>
</feature>
<keyword evidence="1" id="KW-1133">Transmembrane helix</keyword>
<proteinExistence type="predicted"/>